<dbReference type="SUPFAM" id="SSF109755">
    <property type="entry name" value="PhoU-like"/>
    <property type="match status" value="1"/>
</dbReference>
<dbReference type="AlphaFoldDB" id="A0A8J6NGL5"/>
<dbReference type="Proteomes" id="UP000614469">
    <property type="component" value="Unassembled WGS sequence"/>
</dbReference>
<evidence type="ECO:0000313" key="3">
    <source>
        <dbReference type="Proteomes" id="UP000614469"/>
    </source>
</evidence>
<protein>
    <submittedName>
        <fullName evidence="2">DUF47 family protein</fullName>
    </submittedName>
</protein>
<dbReference type="InterPro" id="IPR018445">
    <property type="entry name" value="Put_Phosphate_transp_reg"/>
</dbReference>
<organism evidence="2 3">
    <name type="scientific">Candidatus Desulfolinea nitratireducens</name>
    <dbReference type="NCBI Taxonomy" id="2841698"/>
    <lineage>
        <taxon>Bacteria</taxon>
        <taxon>Bacillati</taxon>
        <taxon>Chloroflexota</taxon>
        <taxon>Anaerolineae</taxon>
        <taxon>Anaerolineales</taxon>
        <taxon>Anaerolineales incertae sedis</taxon>
        <taxon>Candidatus Desulfolinea</taxon>
    </lineage>
</organism>
<dbReference type="PANTHER" id="PTHR37298">
    <property type="entry name" value="UPF0111 PROTEIN YKAA"/>
    <property type="match status" value="1"/>
</dbReference>
<comment type="caution">
    <text evidence="2">The sequence shown here is derived from an EMBL/GenBank/DDBJ whole genome shotgun (WGS) entry which is preliminary data.</text>
</comment>
<dbReference type="EMBL" id="JACNJN010000023">
    <property type="protein sequence ID" value="MBC8333742.1"/>
    <property type="molecule type" value="Genomic_DNA"/>
</dbReference>
<dbReference type="Gene3D" id="1.20.58.220">
    <property type="entry name" value="Phosphate transport system protein phou homolog 2, domain 2"/>
    <property type="match status" value="1"/>
</dbReference>
<dbReference type="InterPro" id="IPR038078">
    <property type="entry name" value="PhoU-like_sf"/>
</dbReference>
<comment type="similarity">
    <text evidence="1">Belongs to the UPF0111 family.</text>
</comment>
<evidence type="ECO:0000256" key="1">
    <source>
        <dbReference type="ARBA" id="ARBA00008591"/>
    </source>
</evidence>
<name>A0A8J6NGL5_9CHLR</name>
<dbReference type="Pfam" id="PF01865">
    <property type="entry name" value="PhoU_div"/>
    <property type="match status" value="1"/>
</dbReference>
<sequence length="206" mass="23961">MFKLFKKKPDKFILMLIEQAALTFKGLEYLQEYMKTHEHELAEKLTQTEKEADEVRRILIAELNRTFVTPIDREDIFALSRSIDDVVDYAYSTISEMDVLNVKPTTFMMRMASLVKDATYELYMAMQRLEEHPAVAAEHSQRAKALETRVEMVYREAIADIFSGPEDVRHVFEMLKRREVLRHLSNAADRVDEAANLIADIVVKTN</sequence>
<reference evidence="2 3" key="1">
    <citation type="submission" date="2020-08" db="EMBL/GenBank/DDBJ databases">
        <title>Bridging the membrane lipid divide: bacteria of the FCB group superphylum have the potential to synthesize archaeal ether lipids.</title>
        <authorList>
            <person name="Villanueva L."/>
            <person name="Von Meijenfeldt F.A.B."/>
            <person name="Westbye A.B."/>
            <person name="Yadav S."/>
            <person name="Hopmans E.C."/>
            <person name="Dutilh B.E."/>
            <person name="Sinninghe Damste J.S."/>
        </authorList>
    </citation>
    <scope>NUCLEOTIDE SEQUENCE [LARGE SCALE GENOMIC DNA]</scope>
    <source>
        <strain evidence="2">NIOZ-UU36</strain>
    </source>
</reference>
<gene>
    <name evidence="2" type="ORF">H8E29_00605</name>
</gene>
<dbReference type="PANTHER" id="PTHR37298:SF1">
    <property type="entry name" value="UPF0111 PROTEIN YKAA"/>
    <property type="match status" value="1"/>
</dbReference>
<dbReference type="InterPro" id="IPR052912">
    <property type="entry name" value="UPF0111_domain"/>
</dbReference>
<evidence type="ECO:0000313" key="2">
    <source>
        <dbReference type="EMBL" id="MBC8333742.1"/>
    </source>
</evidence>
<accession>A0A8J6NGL5</accession>
<proteinExistence type="inferred from homology"/>